<dbReference type="AlphaFoldDB" id="A0A1V2ABV0"/>
<dbReference type="STRING" id="1714355.BTO28_02125"/>
<comment type="caution">
    <text evidence="1">The sequence shown here is derived from an EMBL/GenBank/DDBJ whole genome shotgun (WGS) entry which is preliminary data.</text>
</comment>
<protein>
    <submittedName>
        <fullName evidence="1">Uncharacterized protein</fullName>
    </submittedName>
</protein>
<evidence type="ECO:0000313" key="2">
    <source>
        <dbReference type="Proteomes" id="UP000188613"/>
    </source>
</evidence>
<organism evidence="1 2">
    <name type="scientific">Domibacillus epiphyticus</name>
    <dbReference type="NCBI Taxonomy" id="1714355"/>
    <lineage>
        <taxon>Bacteria</taxon>
        <taxon>Bacillati</taxon>
        <taxon>Bacillota</taxon>
        <taxon>Bacilli</taxon>
        <taxon>Bacillales</taxon>
        <taxon>Bacillaceae</taxon>
        <taxon>Domibacillus</taxon>
    </lineage>
</organism>
<dbReference type="Proteomes" id="UP000188613">
    <property type="component" value="Unassembled WGS sequence"/>
</dbReference>
<gene>
    <name evidence="1" type="ORF">BTO28_02125</name>
</gene>
<dbReference type="RefSeq" id="WP_076763614.1">
    <property type="nucleotide sequence ID" value="NZ_MSFI01000002.1"/>
</dbReference>
<sequence>MLVVCANHVKDGLKNFDVPHVKKVKSDKSPCSFCHKKADIKIFGSIPSFKEKRRIEKYERKKLQIQGV</sequence>
<reference evidence="1 2" key="1">
    <citation type="submission" date="2016-12" db="EMBL/GenBank/DDBJ databases">
        <title>Domibacillus sp. SAB 38T whole genome sequencing.</title>
        <authorList>
            <person name="Verma A."/>
            <person name="Ojha A.K."/>
            <person name="Krishnamurthi S."/>
        </authorList>
    </citation>
    <scope>NUCLEOTIDE SEQUENCE [LARGE SCALE GENOMIC DNA]</scope>
    <source>
        <strain evidence="1 2">SAB 38</strain>
    </source>
</reference>
<dbReference type="EMBL" id="MSFI01000002">
    <property type="protein sequence ID" value="OMP68440.1"/>
    <property type="molecule type" value="Genomic_DNA"/>
</dbReference>
<dbReference type="OrthoDB" id="2921893at2"/>
<name>A0A1V2ABV0_9BACI</name>
<accession>A0A1V2ABV0</accession>
<keyword evidence="2" id="KW-1185">Reference proteome</keyword>
<evidence type="ECO:0000313" key="1">
    <source>
        <dbReference type="EMBL" id="OMP68440.1"/>
    </source>
</evidence>
<proteinExistence type="predicted"/>